<name>A0A4V3UZ80_9RHOB</name>
<reference evidence="1 2" key="1">
    <citation type="submission" date="2019-04" db="EMBL/GenBank/DDBJ databases">
        <title>Draft genome sequence of Youngimonas vesicularis.</title>
        <authorList>
            <person name="Hameed A."/>
        </authorList>
    </citation>
    <scope>NUCLEOTIDE SEQUENCE [LARGE SCALE GENOMIC DNA]</scope>
    <source>
        <strain evidence="1 2">CC-AMW-E</strain>
    </source>
</reference>
<evidence type="ECO:0000313" key="2">
    <source>
        <dbReference type="Proteomes" id="UP000306113"/>
    </source>
</evidence>
<organism evidence="1 2">
    <name type="scientific">Thalassobius vesicularis</name>
    <dbReference type="NCBI Taxonomy" id="1294297"/>
    <lineage>
        <taxon>Bacteria</taxon>
        <taxon>Pseudomonadati</taxon>
        <taxon>Pseudomonadota</taxon>
        <taxon>Alphaproteobacteria</taxon>
        <taxon>Rhodobacterales</taxon>
        <taxon>Roseobacteraceae</taxon>
        <taxon>Thalassovita</taxon>
    </lineage>
</organism>
<sequence length="143" mass="15507">MMNNAKSVANRQIGTADVRVSLWASPPEQAKPHATVDLQILQRKKLGPIQSVRINPGRIRLEEGGKSYAPATRKTHNNTNAEHGLQFNGAYVTFPSPTGNAEAARVVFQPGAITIGGRAVDFAPIRFTRTTEVAIYLFPCIPA</sequence>
<dbReference type="EMBL" id="SSMD01000002">
    <property type="protein sequence ID" value="THD75669.1"/>
    <property type="molecule type" value="Genomic_DNA"/>
</dbReference>
<dbReference type="Proteomes" id="UP000306113">
    <property type="component" value="Unassembled WGS sequence"/>
</dbReference>
<dbReference type="AlphaFoldDB" id="A0A4V3UZ80"/>
<accession>A0A4V3UZ80</accession>
<dbReference type="RefSeq" id="WP_136338032.1">
    <property type="nucleotide sequence ID" value="NZ_SSMD01000002.1"/>
</dbReference>
<keyword evidence="2" id="KW-1185">Reference proteome</keyword>
<proteinExistence type="predicted"/>
<gene>
    <name evidence="1" type="ORF">E7681_04230</name>
</gene>
<dbReference type="OrthoDB" id="5872230at2"/>
<evidence type="ECO:0000313" key="1">
    <source>
        <dbReference type="EMBL" id="THD75669.1"/>
    </source>
</evidence>
<protein>
    <submittedName>
        <fullName evidence="1">Uncharacterized protein</fullName>
    </submittedName>
</protein>
<comment type="caution">
    <text evidence="1">The sequence shown here is derived from an EMBL/GenBank/DDBJ whole genome shotgun (WGS) entry which is preliminary data.</text>
</comment>